<dbReference type="Proteomes" id="UP001218071">
    <property type="component" value="Chromosome"/>
</dbReference>
<evidence type="ECO:0000313" key="1">
    <source>
        <dbReference type="EMBL" id="WCZ39808.1"/>
    </source>
</evidence>
<organism evidence="1 2">
    <name type="scientific">Corynebacterium jeddahense</name>
    <dbReference type="NCBI Taxonomy" id="1414719"/>
    <lineage>
        <taxon>Bacteria</taxon>
        <taxon>Bacillati</taxon>
        <taxon>Actinomycetota</taxon>
        <taxon>Actinomycetes</taxon>
        <taxon>Mycobacteriales</taxon>
        <taxon>Corynebacteriaceae</taxon>
        <taxon>Corynebacterium</taxon>
    </lineage>
</organism>
<keyword evidence="2" id="KW-1185">Reference proteome</keyword>
<reference evidence="1 2" key="1">
    <citation type="submission" date="2020-10" db="EMBL/GenBank/DDBJ databases">
        <title>Complete genome sequence of Corynebacterium jeddahense DSM 45997, type strain of Corynebacterium jeddahense.</title>
        <authorList>
            <person name="Busche T."/>
            <person name="Kalinowski J."/>
            <person name="Ruckert C."/>
        </authorList>
    </citation>
    <scope>NUCLEOTIDE SEQUENCE [LARGE SCALE GENOMIC DNA]</scope>
    <source>
        <strain evidence="1 2">DSM 45997</strain>
    </source>
</reference>
<protein>
    <submittedName>
        <fullName evidence="1">Uncharacterized protein</fullName>
    </submittedName>
</protein>
<accession>A0ABY7UN80</accession>
<dbReference type="EMBL" id="CP063194">
    <property type="protein sequence ID" value="WCZ39808.1"/>
    <property type="molecule type" value="Genomic_DNA"/>
</dbReference>
<gene>
    <name evidence="1" type="ORF">CJEDD_11195</name>
</gene>
<sequence>MLDVLGNSVPAFTVPYALLAQNDSAEVGTDYDTVVGIINRSDINRYLVSTFIDPVPST</sequence>
<name>A0ABY7UN80_9CORY</name>
<proteinExistence type="predicted"/>
<evidence type="ECO:0000313" key="2">
    <source>
        <dbReference type="Proteomes" id="UP001218071"/>
    </source>
</evidence>
<dbReference type="RefSeq" id="WP_157034416.1">
    <property type="nucleotide sequence ID" value="NZ_CBYN010000022.1"/>
</dbReference>